<feature type="region of interest" description="Disordered" evidence="1">
    <location>
        <begin position="49"/>
        <end position="76"/>
    </location>
</feature>
<reference evidence="2 3" key="1">
    <citation type="submission" date="2024-10" db="EMBL/GenBank/DDBJ databases">
        <title>Updated reference genomes for cyclostephanoid diatoms.</title>
        <authorList>
            <person name="Roberts W.R."/>
            <person name="Alverson A.J."/>
        </authorList>
    </citation>
    <scope>NUCLEOTIDE SEQUENCE [LARGE SCALE GENOMIC DNA]</scope>
    <source>
        <strain evidence="2 3">AJA228-03</strain>
    </source>
</reference>
<proteinExistence type="predicted"/>
<dbReference type="Proteomes" id="UP001530377">
    <property type="component" value="Unassembled WGS sequence"/>
</dbReference>
<name>A0ABD3RB69_9STRA</name>
<feature type="compositionally biased region" description="Polar residues" evidence="1">
    <location>
        <begin position="353"/>
        <end position="365"/>
    </location>
</feature>
<feature type="region of interest" description="Disordered" evidence="1">
    <location>
        <begin position="350"/>
        <end position="377"/>
    </location>
</feature>
<keyword evidence="3" id="KW-1185">Reference proteome</keyword>
<accession>A0ABD3RB69</accession>
<organism evidence="2 3">
    <name type="scientific">Cyclostephanos tholiformis</name>
    <dbReference type="NCBI Taxonomy" id="382380"/>
    <lineage>
        <taxon>Eukaryota</taxon>
        <taxon>Sar</taxon>
        <taxon>Stramenopiles</taxon>
        <taxon>Ochrophyta</taxon>
        <taxon>Bacillariophyta</taxon>
        <taxon>Coscinodiscophyceae</taxon>
        <taxon>Thalassiosirophycidae</taxon>
        <taxon>Stephanodiscales</taxon>
        <taxon>Stephanodiscaceae</taxon>
        <taxon>Cyclostephanos</taxon>
    </lineage>
</organism>
<evidence type="ECO:0000256" key="1">
    <source>
        <dbReference type="SAM" id="MobiDB-lite"/>
    </source>
</evidence>
<evidence type="ECO:0000313" key="3">
    <source>
        <dbReference type="Proteomes" id="UP001530377"/>
    </source>
</evidence>
<dbReference type="EMBL" id="JALLPB020000348">
    <property type="protein sequence ID" value="KAL3810167.1"/>
    <property type="molecule type" value="Genomic_DNA"/>
</dbReference>
<feature type="compositionally biased region" description="Gly residues" evidence="1">
    <location>
        <begin position="49"/>
        <end position="59"/>
    </location>
</feature>
<dbReference type="AlphaFoldDB" id="A0ABD3RB69"/>
<comment type="caution">
    <text evidence="2">The sequence shown here is derived from an EMBL/GenBank/DDBJ whole genome shotgun (WGS) entry which is preliminary data.</text>
</comment>
<gene>
    <name evidence="2" type="ORF">ACHAXA_007054</name>
</gene>
<protein>
    <submittedName>
        <fullName evidence="2">Uncharacterized protein</fullName>
    </submittedName>
</protein>
<sequence>MCIIGTGPAGLASLSAIMEPYSLDGMTNTQVNNANRQLGWVGVGGGGVGGTGGGGGGGGGHDDDDHHYAGHVMGPTRGRKQKTWQWVKETVFSNGEAMVKHFEDVLARAGTLWKGEGMHNEAPKVELHAPRFLAIPLWLLDHIWKEGRALMPYEVLRIVIFHLNEVNTQEHANGWATVVAWCILAAQGNTTGESLMSFSIEAITEVEDDYLGKWLEQRLDTSWDRGVALGLKALGGPMAMVQQLQGTTKEGDDKTRYTNDDIAAIMGVFLNGDVGKAIVDLKFNLVEGVTNLNTAGKDLSILACRARKTGEIERLKEREESVDGSHGHGPVRYNPTAVIARAIPQFNVPDWEGTSSSGSKDTSQVGHLGVPNLHGSGLDKEQNARLVPWDDVKEDSPRQLKISLIAAIPHKLKAFRLILDLSFHLRLKNGGVLVASVGETAFWRSALARDGFLMECVGEGQLFDELRLLGTTWFDGGVGMGRLVSLSWKRRII</sequence>
<evidence type="ECO:0000313" key="2">
    <source>
        <dbReference type="EMBL" id="KAL3810167.1"/>
    </source>
</evidence>